<comment type="caution">
    <text evidence="2">The sequence shown here is derived from an EMBL/GenBank/DDBJ whole genome shotgun (WGS) entry which is preliminary data.</text>
</comment>
<dbReference type="Proteomes" id="UP000442714">
    <property type="component" value="Unassembled WGS sequence"/>
</dbReference>
<dbReference type="OrthoDB" id="119964at2"/>
<feature type="transmembrane region" description="Helical" evidence="1">
    <location>
        <begin position="39"/>
        <end position="57"/>
    </location>
</feature>
<name>A0A844ZWJ3_9SPHN</name>
<accession>A0A844ZWJ3</accession>
<feature type="transmembrane region" description="Helical" evidence="1">
    <location>
        <begin position="78"/>
        <end position="99"/>
    </location>
</feature>
<evidence type="ECO:0000313" key="3">
    <source>
        <dbReference type="Proteomes" id="UP000442714"/>
    </source>
</evidence>
<feature type="transmembrane region" description="Helical" evidence="1">
    <location>
        <begin position="15"/>
        <end position="33"/>
    </location>
</feature>
<feature type="transmembrane region" description="Helical" evidence="1">
    <location>
        <begin position="145"/>
        <end position="165"/>
    </location>
</feature>
<gene>
    <name evidence="2" type="ORF">GRI41_12005</name>
</gene>
<evidence type="ECO:0000256" key="1">
    <source>
        <dbReference type="SAM" id="Phobius"/>
    </source>
</evidence>
<proteinExistence type="predicted"/>
<reference evidence="2 3" key="1">
    <citation type="submission" date="2019-12" db="EMBL/GenBank/DDBJ databases">
        <title>Genomic-based taxomic classification of the family Erythrobacteraceae.</title>
        <authorList>
            <person name="Xu L."/>
        </authorList>
    </citation>
    <scope>NUCLEOTIDE SEQUENCE [LARGE SCALE GENOMIC DNA]</scope>
    <source>
        <strain evidence="2 3">KCTC 52763</strain>
    </source>
</reference>
<protein>
    <submittedName>
        <fullName evidence="2">Uncharacterized protein</fullName>
    </submittedName>
</protein>
<keyword evidence="1" id="KW-0472">Membrane</keyword>
<dbReference type="AlphaFoldDB" id="A0A844ZWJ3"/>
<feature type="transmembrane region" description="Helical" evidence="1">
    <location>
        <begin position="177"/>
        <end position="196"/>
    </location>
</feature>
<evidence type="ECO:0000313" key="2">
    <source>
        <dbReference type="EMBL" id="MXO91550.1"/>
    </source>
</evidence>
<feature type="transmembrane region" description="Helical" evidence="1">
    <location>
        <begin position="111"/>
        <end position="133"/>
    </location>
</feature>
<sequence>MTNTAPTPPQGKSPFLYVGIMFAAIGTVIALAATDAINGPTALILMIAPLWLVIPAVKAANRRAEASCAGKGEVNRRYLRRVAMFTSFYLATLALMKFINKDFDPAIELRTFLALLPGLAIAGIFWSIGRLIVEQTDEFIRMLTIRQSLWATGFALSAASVWGFLEQADIVIHLDAYWWAVWWFFGLGVGAVINRIQYGTWGAV</sequence>
<keyword evidence="1" id="KW-1133">Transmembrane helix</keyword>
<keyword evidence="3" id="KW-1185">Reference proteome</keyword>
<keyword evidence="1" id="KW-0812">Transmembrane</keyword>
<dbReference type="EMBL" id="WTYX01000002">
    <property type="protein sequence ID" value="MXO91550.1"/>
    <property type="molecule type" value="Genomic_DNA"/>
</dbReference>
<organism evidence="2 3">
    <name type="scientific">Pontixanthobacter aquaemixtae</name>
    <dbReference type="NCBI Taxonomy" id="1958940"/>
    <lineage>
        <taxon>Bacteria</taxon>
        <taxon>Pseudomonadati</taxon>
        <taxon>Pseudomonadota</taxon>
        <taxon>Alphaproteobacteria</taxon>
        <taxon>Sphingomonadales</taxon>
        <taxon>Erythrobacteraceae</taxon>
        <taxon>Pontixanthobacter</taxon>
    </lineage>
</organism>